<proteinExistence type="predicted"/>
<feature type="compositionally biased region" description="Polar residues" evidence="1">
    <location>
        <begin position="181"/>
        <end position="191"/>
    </location>
</feature>
<gene>
    <name evidence="2" type="ORF">MDA_GLEAN10001542</name>
</gene>
<feature type="region of interest" description="Disordered" evidence="1">
    <location>
        <begin position="1"/>
        <end position="20"/>
    </location>
</feature>
<sequence length="191" mass="21950">MDTADSTSDEPLVRGKSGQDLQEKLRGVGLSVEYWLPKLQEQLGVTCAQALQHIEEEDLQKLKSQARHSWEKRALEKLLNSNRLSKLQESQVKITKEEQKKAEQALQGPRDLLSEGRQRQEEEVRKKEAELRQAMEIPKEYWPPPEKSLREVMGIWRAGPAGNLQNQPPNRAYTEERRAAQCSQGSLNLWP</sequence>
<organism evidence="2 3">
    <name type="scientific">Myotis davidii</name>
    <name type="common">David's myotis</name>
    <dbReference type="NCBI Taxonomy" id="225400"/>
    <lineage>
        <taxon>Eukaryota</taxon>
        <taxon>Metazoa</taxon>
        <taxon>Chordata</taxon>
        <taxon>Craniata</taxon>
        <taxon>Vertebrata</taxon>
        <taxon>Euteleostomi</taxon>
        <taxon>Mammalia</taxon>
        <taxon>Eutheria</taxon>
        <taxon>Laurasiatheria</taxon>
        <taxon>Chiroptera</taxon>
        <taxon>Yangochiroptera</taxon>
        <taxon>Vespertilionidae</taxon>
        <taxon>Myotis</taxon>
    </lineage>
</organism>
<keyword evidence="3" id="KW-1185">Reference proteome</keyword>
<evidence type="ECO:0000313" key="2">
    <source>
        <dbReference type="EMBL" id="ELK35130.1"/>
    </source>
</evidence>
<protein>
    <submittedName>
        <fullName evidence="2">Interferon-induced very large GTPase 1</fullName>
    </submittedName>
</protein>
<reference evidence="3" key="1">
    <citation type="journal article" date="2013" name="Science">
        <title>Comparative analysis of bat genomes provides insight into the evolution of flight and immunity.</title>
        <authorList>
            <person name="Zhang G."/>
            <person name="Cowled C."/>
            <person name="Shi Z."/>
            <person name="Huang Z."/>
            <person name="Bishop-Lilly K.A."/>
            <person name="Fang X."/>
            <person name="Wynne J.W."/>
            <person name="Xiong Z."/>
            <person name="Baker M.L."/>
            <person name="Zhao W."/>
            <person name="Tachedjian M."/>
            <person name="Zhu Y."/>
            <person name="Zhou P."/>
            <person name="Jiang X."/>
            <person name="Ng J."/>
            <person name="Yang L."/>
            <person name="Wu L."/>
            <person name="Xiao J."/>
            <person name="Feng Y."/>
            <person name="Chen Y."/>
            <person name="Sun X."/>
            <person name="Zhang Y."/>
            <person name="Marsh G.A."/>
            <person name="Crameri G."/>
            <person name="Broder C.C."/>
            <person name="Frey K.G."/>
            <person name="Wang L.F."/>
            <person name="Wang J."/>
        </authorList>
    </citation>
    <scope>NUCLEOTIDE SEQUENCE [LARGE SCALE GENOMIC DNA]</scope>
</reference>
<name>L5MA29_MYODS</name>
<dbReference type="Proteomes" id="UP000010556">
    <property type="component" value="Unassembled WGS sequence"/>
</dbReference>
<feature type="region of interest" description="Disordered" evidence="1">
    <location>
        <begin position="91"/>
        <end position="129"/>
    </location>
</feature>
<evidence type="ECO:0000256" key="1">
    <source>
        <dbReference type="SAM" id="MobiDB-lite"/>
    </source>
</evidence>
<feature type="compositionally biased region" description="Basic and acidic residues" evidence="1">
    <location>
        <begin position="112"/>
        <end position="129"/>
    </location>
</feature>
<accession>L5MA29</accession>
<feature type="compositionally biased region" description="Basic and acidic residues" evidence="1">
    <location>
        <begin position="94"/>
        <end position="103"/>
    </location>
</feature>
<dbReference type="AlphaFoldDB" id="L5MA29"/>
<feature type="region of interest" description="Disordered" evidence="1">
    <location>
        <begin position="159"/>
        <end position="191"/>
    </location>
</feature>
<dbReference type="EMBL" id="KB102550">
    <property type="protein sequence ID" value="ELK35130.1"/>
    <property type="molecule type" value="Genomic_DNA"/>
</dbReference>
<evidence type="ECO:0000313" key="3">
    <source>
        <dbReference type="Proteomes" id="UP000010556"/>
    </source>
</evidence>